<keyword evidence="5" id="KW-1185">Reference proteome</keyword>
<dbReference type="EMBL" id="AAOW01000018">
    <property type="protein sequence ID" value="EAR60402.1"/>
    <property type="molecule type" value="Genomic_DNA"/>
</dbReference>
<dbReference type="InterPro" id="IPR011006">
    <property type="entry name" value="CheY-like_superfamily"/>
</dbReference>
<dbReference type="SUPFAM" id="SSF109604">
    <property type="entry name" value="HD-domain/PDEase-like"/>
    <property type="match status" value="1"/>
</dbReference>
<dbReference type="InterPro" id="IPR001789">
    <property type="entry name" value="Sig_transdc_resp-reg_receiver"/>
</dbReference>
<dbReference type="Pfam" id="PF00072">
    <property type="entry name" value="Response_reg"/>
    <property type="match status" value="2"/>
</dbReference>
<keyword evidence="4" id="KW-0378">Hydrolase</keyword>
<comment type="caution">
    <text evidence="4">The sequence shown here is derived from an EMBL/GenBank/DDBJ whole genome shotgun (WGS) entry which is preliminary data.</text>
</comment>
<comment type="caution">
    <text evidence="1">Lacks conserved residue(s) required for the propagation of feature annotation.</text>
</comment>
<evidence type="ECO:0000259" key="3">
    <source>
        <dbReference type="PROSITE" id="PS51832"/>
    </source>
</evidence>
<dbReference type="Proteomes" id="UP000002171">
    <property type="component" value="Unassembled WGS sequence"/>
</dbReference>
<dbReference type="GO" id="GO:0008081">
    <property type="term" value="F:phosphoric diester hydrolase activity"/>
    <property type="evidence" value="ECO:0007669"/>
    <property type="project" value="UniProtKB-ARBA"/>
</dbReference>
<dbReference type="GO" id="GO:0000160">
    <property type="term" value="P:phosphorelay signal transduction system"/>
    <property type="evidence" value="ECO:0007669"/>
    <property type="project" value="InterPro"/>
</dbReference>
<dbReference type="RefSeq" id="WP_007022221.1">
    <property type="nucleotide sequence ID" value="NZ_CH724127.1"/>
</dbReference>
<evidence type="ECO:0000313" key="5">
    <source>
        <dbReference type="Proteomes" id="UP000002171"/>
    </source>
</evidence>
<gene>
    <name evidence="4" type="ORF">MED92_01019</name>
</gene>
<evidence type="ECO:0000313" key="4">
    <source>
        <dbReference type="EMBL" id="EAR60402.1"/>
    </source>
</evidence>
<feature type="domain" description="HD-GYP" evidence="3">
    <location>
        <begin position="289"/>
        <end position="484"/>
    </location>
</feature>
<dbReference type="InterPro" id="IPR003607">
    <property type="entry name" value="HD/PDEase_dom"/>
</dbReference>
<evidence type="ECO:0000256" key="1">
    <source>
        <dbReference type="PROSITE-ProRule" id="PRU00169"/>
    </source>
</evidence>
<dbReference type="PROSITE" id="PS50110">
    <property type="entry name" value="RESPONSE_REGULATORY"/>
    <property type="match status" value="2"/>
</dbReference>
<dbReference type="Pfam" id="PF13487">
    <property type="entry name" value="HD_5"/>
    <property type="match status" value="1"/>
</dbReference>
<dbReference type="PANTHER" id="PTHR45228">
    <property type="entry name" value="CYCLIC DI-GMP PHOSPHODIESTERASE TM_0186-RELATED"/>
    <property type="match status" value="1"/>
</dbReference>
<dbReference type="Gene3D" id="3.40.50.2300">
    <property type="match status" value="2"/>
</dbReference>
<dbReference type="CDD" id="cd00156">
    <property type="entry name" value="REC"/>
    <property type="match status" value="1"/>
</dbReference>
<dbReference type="PANTHER" id="PTHR45228:SF1">
    <property type="entry name" value="CYCLIC DI-GMP PHOSPHODIESTERASE TM_0186"/>
    <property type="match status" value="1"/>
</dbReference>
<feature type="modified residue" description="4-aspartylphosphate" evidence="1">
    <location>
        <position position="188"/>
    </location>
</feature>
<sequence>MRQNIYVVDGSTTIRNLYSAVLESVGYRVKCFKTGESCYKALNFEIPDLIIMGAELPDTECVELSTRIKSQPEFILLPIVVVSSIRSMELKQRCFQAGVTDFILKNCTQAFLLERVKNILQRKETMQFNQHLAGQRFNVLIAEDSASLLALYGVMLEQLGCFPILCSNGKEAWEELQKHDDIDLILTDVEMPIMDGIEFNHLVRSASEYDQVPLIVVTQHDQEELLCELLSSGASDFITKPFSHEELRARIGSHLRTRFLYKEQLRLNRELQEANTYLEDRVRERTQELYDANIETITKLALACDYKDKDTANHIDRVKLYSEELGRAVGLSSEVIKRLGYSSMMHDVGKITTPDHILNKPGPLDDQEWVEMRNHSAAGARVLGGSAFFNMARDIALYHHEKVDGTGYPKGLKGDEIPLAARIVAVVDVFDALVSKRSYKEPWSTEQAVTELQRIAGVHLDKRLVEIFILMLESGQLDYIRSKYPEHEVADDHF</sequence>
<dbReference type="Gene3D" id="1.10.3210.10">
    <property type="entry name" value="Hypothetical protein af1432"/>
    <property type="match status" value="1"/>
</dbReference>
<dbReference type="CDD" id="cd00077">
    <property type="entry name" value="HDc"/>
    <property type="match status" value="1"/>
</dbReference>
<dbReference type="AlphaFoldDB" id="A0A7U8GQK1"/>
<dbReference type="InterPro" id="IPR052020">
    <property type="entry name" value="Cyclic_di-GMP/3'3'-cGAMP_PDE"/>
</dbReference>
<dbReference type="SMART" id="SM00448">
    <property type="entry name" value="REC"/>
    <property type="match status" value="2"/>
</dbReference>
<dbReference type="PROSITE" id="PS51832">
    <property type="entry name" value="HD_GYP"/>
    <property type="match status" value="1"/>
</dbReference>
<feature type="domain" description="Response regulatory" evidence="2">
    <location>
        <begin position="138"/>
        <end position="255"/>
    </location>
</feature>
<proteinExistence type="predicted"/>
<dbReference type="InterPro" id="IPR037522">
    <property type="entry name" value="HD_GYP_dom"/>
</dbReference>
<protein>
    <submittedName>
        <fullName evidence="4">Response regulator receiver:Metal-dependent phosphohydrolase, HD subdomain</fullName>
    </submittedName>
</protein>
<organism evidence="4 5">
    <name type="scientific">Neptuniibacter caesariensis</name>
    <dbReference type="NCBI Taxonomy" id="207954"/>
    <lineage>
        <taxon>Bacteria</taxon>
        <taxon>Pseudomonadati</taxon>
        <taxon>Pseudomonadota</taxon>
        <taxon>Gammaproteobacteria</taxon>
        <taxon>Oceanospirillales</taxon>
        <taxon>Oceanospirillaceae</taxon>
        <taxon>Neptuniibacter</taxon>
    </lineage>
</organism>
<dbReference type="OrthoDB" id="9816273at2"/>
<keyword evidence="1" id="KW-0597">Phosphoprotein</keyword>
<accession>A0A7U8GQK1</accession>
<dbReference type="SUPFAM" id="SSF52172">
    <property type="entry name" value="CheY-like"/>
    <property type="match status" value="2"/>
</dbReference>
<evidence type="ECO:0000259" key="2">
    <source>
        <dbReference type="PROSITE" id="PS50110"/>
    </source>
</evidence>
<reference evidence="4 5" key="1">
    <citation type="submission" date="2006-02" db="EMBL/GenBank/DDBJ databases">
        <authorList>
            <person name="Pinhassi J."/>
            <person name="Pedros-Alio C."/>
            <person name="Ferriera S."/>
            <person name="Johnson J."/>
            <person name="Kravitz S."/>
            <person name="Halpern A."/>
            <person name="Remington K."/>
            <person name="Beeson K."/>
            <person name="Tran B."/>
            <person name="Rogers Y.-H."/>
            <person name="Friedman R."/>
            <person name="Venter J.C."/>
        </authorList>
    </citation>
    <scope>NUCLEOTIDE SEQUENCE [LARGE SCALE GENOMIC DNA]</scope>
    <source>
        <strain evidence="4 5">MED92</strain>
    </source>
</reference>
<name>A0A7U8GQK1_NEPCE</name>
<feature type="domain" description="Response regulatory" evidence="2">
    <location>
        <begin position="4"/>
        <end position="120"/>
    </location>
</feature>
<dbReference type="SMART" id="SM00471">
    <property type="entry name" value="HDc"/>
    <property type="match status" value="1"/>
</dbReference>